<dbReference type="OrthoDB" id="4505626at2759"/>
<feature type="region of interest" description="Disordered" evidence="5">
    <location>
        <begin position="120"/>
        <end position="143"/>
    </location>
</feature>
<feature type="transmembrane region" description="Helical" evidence="6">
    <location>
        <begin position="170"/>
        <end position="192"/>
    </location>
</feature>
<evidence type="ECO:0000256" key="4">
    <source>
        <dbReference type="ARBA" id="ARBA00023136"/>
    </source>
</evidence>
<reference evidence="8 9" key="1">
    <citation type="submission" date="2021-02" db="EMBL/GenBank/DDBJ databases">
        <title>Pan-genome distribution and transcriptional activeness of fungal secondary metabolism genes in Aspergillus section Fumigati.</title>
        <authorList>
            <person name="Takahashi H."/>
            <person name="Umemura M."/>
            <person name="Ninomiya A."/>
            <person name="Kusuya Y."/>
            <person name="Urayama S."/>
            <person name="Shimizu M."/>
            <person name="Watanabe A."/>
            <person name="Kamei K."/>
            <person name="Yaguchi T."/>
            <person name="Hagiwara D."/>
        </authorList>
    </citation>
    <scope>NUCLEOTIDE SEQUENCE [LARGE SCALE GENOMIC DNA]</scope>
    <source>
        <strain evidence="8 9">IFM 47045</strain>
    </source>
</reference>
<feature type="compositionally biased region" description="Basic and acidic residues" evidence="5">
    <location>
        <begin position="286"/>
        <end position="304"/>
    </location>
</feature>
<feature type="chain" id="PRO_5040123534" evidence="7">
    <location>
        <begin position="25"/>
        <end position="304"/>
    </location>
</feature>
<dbReference type="GO" id="GO:0016020">
    <property type="term" value="C:membrane"/>
    <property type="evidence" value="ECO:0007669"/>
    <property type="project" value="UniProtKB-SubCell"/>
</dbReference>
<keyword evidence="3 6" id="KW-1133">Transmembrane helix</keyword>
<dbReference type="AlphaFoldDB" id="A0A9P3BUY6"/>
<feature type="region of interest" description="Disordered" evidence="5">
    <location>
        <begin position="280"/>
        <end position="304"/>
    </location>
</feature>
<name>A0A9P3BUY6_ASPVI</name>
<evidence type="ECO:0000256" key="7">
    <source>
        <dbReference type="SAM" id="SignalP"/>
    </source>
</evidence>
<dbReference type="EMBL" id="BOPL01000002">
    <property type="protein sequence ID" value="GIK00066.1"/>
    <property type="molecule type" value="Genomic_DNA"/>
</dbReference>
<dbReference type="GeneID" id="66932063"/>
<evidence type="ECO:0000313" key="9">
    <source>
        <dbReference type="Proteomes" id="UP000710440"/>
    </source>
</evidence>
<feature type="region of interest" description="Disordered" evidence="5">
    <location>
        <begin position="200"/>
        <end position="229"/>
    </location>
</feature>
<dbReference type="Proteomes" id="UP000710440">
    <property type="component" value="Unassembled WGS sequence"/>
</dbReference>
<keyword evidence="2 6" id="KW-0812">Transmembrane</keyword>
<comment type="caution">
    <text evidence="8">The sequence shown here is derived from an EMBL/GenBank/DDBJ whole genome shotgun (WGS) entry which is preliminary data.</text>
</comment>
<keyword evidence="7" id="KW-0732">Signal</keyword>
<evidence type="ECO:0000256" key="6">
    <source>
        <dbReference type="SAM" id="Phobius"/>
    </source>
</evidence>
<dbReference type="PANTHER" id="PTHR15549">
    <property type="entry name" value="PAIRED IMMUNOGLOBULIN-LIKE TYPE 2 RECEPTOR"/>
    <property type="match status" value="1"/>
</dbReference>
<evidence type="ECO:0000256" key="2">
    <source>
        <dbReference type="ARBA" id="ARBA00022692"/>
    </source>
</evidence>
<dbReference type="GO" id="GO:0071944">
    <property type="term" value="C:cell periphery"/>
    <property type="evidence" value="ECO:0007669"/>
    <property type="project" value="UniProtKB-ARBA"/>
</dbReference>
<comment type="subcellular location">
    <subcellularLocation>
        <location evidence="1">Membrane</location>
        <topology evidence="1">Single-pass membrane protein</topology>
    </subcellularLocation>
</comment>
<dbReference type="RefSeq" id="XP_043123252.1">
    <property type="nucleotide sequence ID" value="XM_043267317.1"/>
</dbReference>
<dbReference type="PANTHER" id="PTHR15549:SF33">
    <property type="entry name" value="MEMBRANE PROTEIN WSC4, PUTATIVE (AFU_ORTHOLOGUE AFUA_5G09020)-RELATED"/>
    <property type="match status" value="1"/>
</dbReference>
<evidence type="ECO:0000256" key="5">
    <source>
        <dbReference type="SAM" id="MobiDB-lite"/>
    </source>
</evidence>
<sequence>MAHLSSRIFSLAIGALALTPLTSAWTLTWRNSTAGATIVEENKAENCTQIWHQEGEPFSWVPGGQWCLHFYKDAACTEIAGLACDGKVWRKDASRNLSAFDVYPMPPESVSVFFPSTTSKSSTSSTSSPSTTPTSTAVTTTAAQSQSATSAAASTTPTQQPSSSSVSGGAIAGIVIGAIAAVAILAALFFFFGRRNRKPAQPIPDTDPRATSPQTPQFPPGSPLGLVSTNDTASAAPAYVVPHKQELAEMEMSQAYPHAHPRAYAGSKFVELPGNGAEAELSSSRQVHEMDGTSDIKRPIYEAA</sequence>
<dbReference type="InterPro" id="IPR051694">
    <property type="entry name" value="Immunoregulatory_rcpt-like"/>
</dbReference>
<proteinExistence type="predicted"/>
<protein>
    <submittedName>
        <fullName evidence="8">Uncharacterized protein</fullName>
    </submittedName>
</protein>
<accession>A0A9P3BUY6</accession>
<feature type="signal peptide" evidence="7">
    <location>
        <begin position="1"/>
        <end position="24"/>
    </location>
</feature>
<keyword evidence="4 6" id="KW-0472">Membrane</keyword>
<gene>
    <name evidence="8" type="ORF">Aspvir_004081</name>
</gene>
<evidence type="ECO:0000256" key="3">
    <source>
        <dbReference type="ARBA" id="ARBA00022989"/>
    </source>
</evidence>
<evidence type="ECO:0000313" key="8">
    <source>
        <dbReference type="EMBL" id="GIK00066.1"/>
    </source>
</evidence>
<evidence type="ECO:0000256" key="1">
    <source>
        <dbReference type="ARBA" id="ARBA00004167"/>
    </source>
</evidence>
<keyword evidence="9" id="KW-1185">Reference proteome</keyword>
<organism evidence="8 9">
    <name type="scientific">Aspergillus viridinutans</name>
    <dbReference type="NCBI Taxonomy" id="75553"/>
    <lineage>
        <taxon>Eukaryota</taxon>
        <taxon>Fungi</taxon>
        <taxon>Dikarya</taxon>
        <taxon>Ascomycota</taxon>
        <taxon>Pezizomycotina</taxon>
        <taxon>Eurotiomycetes</taxon>
        <taxon>Eurotiomycetidae</taxon>
        <taxon>Eurotiales</taxon>
        <taxon>Aspergillaceae</taxon>
        <taxon>Aspergillus</taxon>
        <taxon>Aspergillus subgen. Fumigati</taxon>
    </lineage>
</organism>